<keyword evidence="1" id="KW-0614">Plasmid</keyword>
<reference evidence="1 2" key="1">
    <citation type="submission" date="2019-06" db="EMBL/GenBank/DDBJ databases">
        <title>Complete genome sequence of Ensifer mexicanus ITTG R7 isolated from nodules of Acacia angustissima (Mill.) Kuntze.</title>
        <authorList>
            <person name="Rincon-Rosales R."/>
            <person name="Rogel M.A."/>
            <person name="Guerrero G."/>
            <person name="Rincon-Molina C.I."/>
            <person name="Lopez-Lopez A."/>
            <person name="Martinez-Romero E."/>
        </authorList>
    </citation>
    <scope>NUCLEOTIDE SEQUENCE [LARGE SCALE GENOMIC DNA]</scope>
    <source>
        <strain evidence="1 2">ITTG R7</strain>
        <plasmid evidence="2">pemeittgr7c</plasmid>
    </source>
</reference>
<keyword evidence="2" id="KW-1185">Reference proteome</keyword>
<accession>A0A859R8B2</accession>
<dbReference type="EMBL" id="CP041241">
    <property type="protein sequence ID" value="QLL65678.1"/>
    <property type="molecule type" value="Genomic_DNA"/>
</dbReference>
<organism evidence="1 2">
    <name type="scientific">Sinorhizobium mexicanum</name>
    <dbReference type="NCBI Taxonomy" id="375549"/>
    <lineage>
        <taxon>Bacteria</taxon>
        <taxon>Pseudomonadati</taxon>
        <taxon>Pseudomonadota</taxon>
        <taxon>Alphaproteobacteria</taxon>
        <taxon>Hyphomicrobiales</taxon>
        <taxon>Rhizobiaceae</taxon>
        <taxon>Sinorhizobium/Ensifer group</taxon>
        <taxon>Sinorhizobium</taxon>
    </lineage>
</organism>
<dbReference type="AlphaFoldDB" id="A0A859R8B2"/>
<geneLocation type="plasmid" evidence="2">
    <name>pemeittgr7c</name>
</geneLocation>
<dbReference type="Proteomes" id="UP000510721">
    <property type="component" value="Plasmid pEmeITTGR7c"/>
</dbReference>
<dbReference type="KEGG" id="emx:FKV68_30785"/>
<proteinExistence type="predicted"/>
<dbReference type="Pfam" id="PF15590">
    <property type="entry name" value="Imm27"/>
    <property type="match status" value="1"/>
</dbReference>
<dbReference type="RefSeq" id="WP_180942576.1">
    <property type="nucleotide sequence ID" value="NZ_CP041241.1"/>
</dbReference>
<gene>
    <name evidence="1" type="ORF">FKV68_30785</name>
</gene>
<sequence>MRSSDEYIGGEALSRAKSLTKVKVDSDNWETEYRDEATGEIWILDYPHSEQHGGGSPRLRKTRP</sequence>
<protein>
    <submittedName>
        <fullName evidence="1">Uncharacterized protein</fullName>
    </submittedName>
</protein>
<evidence type="ECO:0000313" key="1">
    <source>
        <dbReference type="EMBL" id="QLL65678.1"/>
    </source>
</evidence>
<dbReference type="InterPro" id="IPR028960">
    <property type="entry name" value="Imm27"/>
</dbReference>
<name>A0A859R8B2_9HYPH</name>
<evidence type="ECO:0000313" key="2">
    <source>
        <dbReference type="Proteomes" id="UP000510721"/>
    </source>
</evidence>